<evidence type="ECO:0000256" key="2">
    <source>
        <dbReference type="ARBA" id="ARBA00022777"/>
    </source>
</evidence>
<dbReference type="InterPro" id="IPR002173">
    <property type="entry name" value="Carboh/pur_kinase_PfkB_CS"/>
</dbReference>
<gene>
    <name evidence="4" type="ORF">PV328_005562</name>
</gene>
<dbReference type="AlphaFoldDB" id="A0AA39FM74"/>
<dbReference type="InterPro" id="IPR052562">
    <property type="entry name" value="Ketohexokinase-related"/>
</dbReference>
<comment type="caution">
    <text evidence="4">The sequence shown here is derived from an EMBL/GenBank/DDBJ whole genome shotgun (WGS) entry which is preliminary data.</text>
</comment>
<sequence length="395" mass="43839">MISSFYERIVGASPPSEMNKPKILCVGLVCLDIVQTCKVFPSEDSDIRCIDYRWQRGGNASNNCTVLSKLGSYPEFFGTLGGGHHLNFLKDDMHKYSIDFSHCPVVDSAGCPTSTVILSLNTGSRTIFHYNPNLPELTPDDFEKLNLDDYSWIHFEGRRCNVPRILTFMQSIECYNENLKATSPNKQTITVSVELEKASSELLDLLPYADVAFISKDFACDRGFSNMSETIRNIARDVKSGATIICAWGDRGAMARTPDSTIVQSPAFPPKKIVDSLGAGDTFTAAILHYLNNVKLSSGMKDKNITEDVVDINNDKVLLSKEDNTSMTSDCYNLTQKKPTIEHNKNIESLEYSKTEFINQSVLQAAVTFACRTAGAKIGFRGYDDLQCSPIEFIS</sequence>
<evidence type="ECO:0000313" key="5">
    <source>
        <dbReference type="Proteomes" id="UP001168990"/>
    </source>
</evidence>
<keyword evidence="1" id="KW-0808">Transferase</keyword>
<dbReference type="PANTHER" id="PTHR42774">
    <property type="entry name" value="PHOSPHOTRANSFERASE SYSTEM TRANSPORT PROTEIN"/>
    <property type="match status" value="1"/>
</dbReference>
<name>A0AA39FM74_9HYME</name>
<dbReference type="PANTHER" id="PTHR42774:SF3">
    <property type="entry name" value="KETOHEXOKINASE"/>
    <property type="match status" value="1"/>
</dbReference>
<evidence type="ECO:0000256" key="1">
    <source>
        <dbReference type="ARBA" id="ARBA00022679"/>
    </source>
</evidence>
<feature type="domain" description="Carbohydrate kinase PfkB" evidence="3">
    <location>
        <begin position="21"/>
        <end position="291"/>
    </location>
</feature>
<reference evidence="4" key="2">
    <citation type="submission" date="2023-03" db="EMBL/GenBank/DDBJ databases">
        <authorList>
            <person name="Inwood S.N."/>
            <person name="Skelly J.G."/>
            <person name="Guhlin J."/>
            <person name="Harrop T.W.R."/>
            <person name="Goldson S.G."/>
            <person name="Dearden P.K."/>
        </authorList>
    </citation>
    <scope>NUCLEOTIDE SEQUENCE</scope>
    <source>
        <strain evidence="4">Irish</strain>
        <tissue evidence="4">Whole body</tissue>
    </source>
</reference>
<keyword evidence="5" id="KW-1185">Reference proteome</keyword>
<dbReference type="Gene3D" id="3.40.1190.20">
    <property type="match status" value="1"/>
</dbReference>
<dbReference type="InterPro" id="IPR029056">
    <property type="entry name" value="Ribokinase-like"/>
</dbReference>
<keyword evidence="2" id="KW-0418">Kinase</keyword>
<evidence type="ECO:0000259" key="3">
    <source>
        <dbReference type="Pfam" id="PF00294"/>
    </source>
</evidence>
<reference evidence="4" key="1">
    <citation type="journal article" date="2023" name="bioRxiv">
        <title>Scaffold-level genome assemblies of two parasitoid biocontrol wasps reveal the parthenogenesis mechanism and an associated novel virus.</title>
        <authorList>
            <person name="Inwood S."/>
            <person name="Skelly J."/>
            <person name="Guhlin J."/>
            <person name="Harrop T."/>
            <person name="Goldson S."/>
            <person name="Dearden P."/>
        </authorList>
    </citation>
    <scope>NUCLEOTIDE SEQUENCE</scope>
    <source>
        <strain evidence="4">Irish</strain>
        <tissue evidence="4">Whole body</tissue>
    </source>
</reference>
<dbReference type="Pfam" id="PF00294">
    <property type="entry name" value="PfkB"/>
    <property type="match status" value="1"/>
</dbReference>
<dbReference type="Proteomes" id="UP001168990">
    <property type="component" value="Unassembled WGS sequence"/>
</dbReference>
<accession>A0AA39FM74</accession>
<evidence type="ECO:0000313" key="4">
    <source>
        <dbReference type="EMBL" id="KAK0172215.1"/>
    </source>
</evidence>
<dbReference type="CDD" id="cd01939">
    <property type="entry name" value="Ketohexokinase"/>
    <property type="match status" value="1"/>
</dbReference>
<protein>
    <recommendedName>
        <fullName evidence="3">Carbohydrate kinase PfkB domain-containing protein</fullName>
    </recommendedName>
</protein>
<dbReference type="PROSITE" id="PS00584">
    <property type="entry name" value="PFKB_KINASES_2"/>
    <property type="match status" value="1"/>
</dbReference>
<dbReference type="GO" id="GO:0006000">
    <property type="term" value="P:fructose metabolic process"/>
    <property type="evidence" value="ECO:0007669"/>
    <property type="project" value="InterPro"/>
</dbReference>
<dbReference type="EMBL" id="JAQQBS010000002">
    <property type="protein sequence ID" value="KAK0172215.1"/>
    <property type="molecule type" value="Genomic_DNA"/>
</dbReference>
<dbReference type="InterPro" id="IPR011611">
    <property type="entry name" value="PfkB_dom"/>
</dbReference>
<dbReference type="InterPro" id="IPR034093">
    <property type="entry name" value="KHK"/>
</dbReference>
<proteinExistence type="predicted"/>
<organism evidence="4 5">
    <name type="scientific">Microctonus aethiopoides</name>
    <dbReference type="NCBI Taxonomy" id="144406"/>
    <lineage>
        <taxon>Eukaryota</taxon>
        <taxon>Metazoa</taxon>
        <taxon>Ecdysozoa</taxon>
        <taxon>Arthropoda</taxon>
        <taxon>Hexapoda</taxon>
        <taxon>Insecta</taxon>
        <taxon>Pterygota</taxon>
        <taxon>Neoptera</taxon>
        <taxon>Endopterygota</taxon>
        <taxon>Hymenoptera</taxon>
        <taxon>Apocrita</taxon>
        <taxon>Ichneumonoidea</taxon>
        <taxon>Braconidae</taxon>
        <taxon>Euphorinae</taxon>
        <taxon>Microctonus</taxon>
    </lineage>
</organism>
<dbReference type="SUPFAM" id="SSF53613">
    <property type="entry name" value="Ribokinase-like"/>
    <property type="match status" value="1"/>
</dbReference>
<dbReference type="GO" id="GO:0004454">
    <property type="term" value="F:ketohexokinase activity"/>
    <property type="evidence" value="ECO:0007669"/>
    <property type="project" value="InterPro"/>
</dbReference>